<evidence type="ECO:0000313" key="8">
    <source>
        <dbReference type="EMBL" id="OHA66589.1"/>
    </source>
</evidence>
<evidence type="ECO:0000256" key="4">
    <source>
        <dbReference type="ARBA" id="ARBA00023172"/>
    </source>
</evidence>
<dbReference type="GO" id="GO:0006302">
    <property type="term" value="P:double-strand break repair"/>
    <property type="evidence" value="ECO:0007669"/>
    <property type="project" value="TreeGrafter"/>
</dbReference>
<dbReference type="GO" id="GO:0006310">
    <property type="term" value="P:DNA recombination"/>
    <property type="evidence" value="ECO:0007669"/>
    <property type="project" value="UniProtKB-KW"/>
</dbReference>
<dbReference type="PANTHER" id="PTHR33991">
    <property type="entry name" value="DNA REPAIR PROTEIN RECO"/>
    <property type="match status" value="1"/>
</dbReference>
<comment type="similarity">
    <text evidence="1">Belongs to the RecO family.</text>
</comment>
<reference evidence="8 9" key="1">
    <citation type="journal article" date="2016" name="Nat. Commun.">
        <title>Thousands of microbial genomes shed light on interconnected biogeochemical processes in an aquifer system.</title>
        <authorList>
            <person name="Anantharaman K."/>
            <person name="Brown C.T."/>
            <person name="Hug L.A."/>
            <person name="Sharon I."/>
            <person name="Castelle C.J."/>
            <person name="Probst A.J."/>
            <person name="Thomas B.C."/>
            <person name="Singh A."/>
            <person name="Wilkins M.J."/>
            <person name="Karaoz U."/>
            <person name="Brodie E.L."/>
            <person name="Williams K.H."/>
            <person name="Hubbard S.S."/>
            <person name="Banfield J.F."/>
        </authorList>
    </citation>
    <scope>NUCLEOTIDE SEQUENCE [LARGE SCALE GENOMIC DNA]</scope>
</reference>
<dbReference type="InterPro" id="IPR022572">
    <property type="entry name" value="DNA_rep/recomb_RecO_N"/>
</dbReference>
<evidence type="ECO:0000256" key="3">
    <source>
        <dbReference type="ARBA" id="ARBA00022763"/>
    </source>
</evidence>
<dbReference type="InterPro" id="IPR042242">
    <property type="entry name" value="RecO_C"/>
</dbReference>
<keyword evidence="5" id="KW-0234">DNA repair</keyword>
<evidence type="ECO:0000256" key="6">
    <source>
        <dbReference type="ARBA" id="ARBA00033409"/>
    </source>
</evidence>
<evidence type="ECO:0000259" key="7">
    <source>
        <dbReference type="Pfam" id="PF11967"/>
    </source>
</evidence>
<name>A0A1G2R2G9_9BACT</name>
<feature type="domain" description="DNA replication/recombination mediator RecO N-terminal" evidence="7">
    <location>
        <begin position="2"/>
        <end position="75"/>
    </location>
</feature>
<dbReference type="InterPro" id="IPR012340">
    <property type="entry name" value="NA-bd_OB-fold"/>
</dbReference>
<accession>A0A1G2R2G9</accession>
<proteinExistence type="inferred from homology"/>
<comment type="caution">
    <text evidence="8">The sequence shown here is derived from an EMBL/GenBank/DDBJ whole genome shotgun (WGS) entry which is preliminary data.</text>
</comment>
<dbReference type="NCBIfam" id="TIGR00613">
    <property type="entry name" value="reco"/>
    <property type="match status" value="1"/>
</dbReference>
<dbReference type="InterPro" id="IPR037278">
    <property type="entry name" value="ARFGAP/RecO"/>
</dbReference>
<dbReference type="SUPFAM" id="SSF50249">
    <property type="entry name" value="Nucleic acid-binding proteins"/>
    <property type="match status" value="1"/>
</dbReference>
<dbReference type="GO" id="GO:0043590">
    <property type="term" value="C:bacterial nucleoid"/>
    <property type="evidence" value="ECO:0007669"/>
    <property type="project" value="TreeGrafter"/>
</dbReference>
<keyword evidence="4" id="KW-0233">DNA recombination</keyword>
<evidence type="ECO:0000256" key="2">
    <source>
        <dbReference type="ARBA" id="ARBA00021310"/>
    </source>
</evidence>
<evidence type="ECO:0000256" key="1">
    <source>
        <dbReference type="ARBA" id="ARBA00007452"/>
    </source>
</evidence>
<sequence>MALHYRTQAVILKKEDIGEADRIFTVFSERYGKIRLRAVSERKITSKLRGGLEHCAISDIEFIQGKSAKTITDACFVYQLSGVKENLFLLKTAYRICEVADALLAHEEKNDRIWNVLCEALKILEHRTDIQARVLLHATFWKLISLEGYTPLTKDLKHASFRINRMVEYLMGAPFAELLEDKEMCSLIGQGALKEVSQHHLLQVIKSW</sequence>
<organism evidence="8 9">
    <name type="scientific">Candidatus Wildermuthbacteria bacterium RIFCSPHIGHO2_02_FULL_45_25</name>
    <dbReference type="NCBI Taxonomy" id="1802450"/>
    <lineage>
        <taxon>Bacteria</taxon>
        <taxon>Candidatus Wildermuthiibacteriota</taxon>
    </lineage>
</organism>
<dbReference type="AlphaFoldDB" id="A0A1G2R2G9"/>
<keyword evidence="3" id="KW-0227">DNA damage</keyword>
<dbReference type="Proteomes" id="UP000178092">
    <property type="component" value="Unassembled WGS sequence"/>
</dbReference>
<dbReference type="Gene3D" id="2.40.50.140">
    <property type="entry name" value="Nucleic acid-binding proteins"/>
    <property type="match status" value="1"/>
</dbReference>
<dbReference type="PANTHER" id="PTHR33991:SF1">
    <property type="entry name" value="DNA REPAIR PROTEIN RECO"/>
    <property type="match status" value="1"/>
</dbReference>
<dbReference type="Gene3D" id="1.20.1440.120">
    <property type="entry name" value="Recombination protein O, C-terminal domain"/>
    <property type="match status" value="1"/>
</dbReference>
<evidence type="ECO:0000256" key="5">
    <source>
        <dbReference type="ARBA" id="ARBA00023204"/>
    </source>
</evidence>
<protein>
    <recommendedName>
        <fullName evidence="2">DNA repair protein RecO</fullName>
    </recommendedName>
    <alternativeName>
        <fullName evidence="6">Recombination protein O</fullName>
    </alternativeName>
</protein>
<dbReference type="Pfam" id="PF11967">
    <property type="entry name" value="RecO_N"/>
    <property type="match status" value="1"/>
</dbReference>
<dbReference type="SUPFAM" id="SSF57863">
    <property type="entry name" value="ArfGap/RecO-like zinc finger"/>
    <property type="match status" value="1"/>
</dbReference>
<dbReference type="EMBL" id="MHTV01000028">
    <property type="protein sequence ID" value="OHA66589.1"/>
    <property type="molecule type" value="Genomic_DNA"/>
</dbReference>
<dbReference type="InterPro" id="IPR003717">
    <property type="entry name" value="RecO"/>
</dbReference>
<evidence type="ECO:0000313" key="9">
    <source>
        <dbReference type="Proteomes" id="UP000178092"/>
    </source>
</evidence>
<gene>
    <name evidence="8" type="ORF">A3C04_00930</name>
</gene>